<keyword evidence="1" id="KW-0732">Signal</keyword>
<feature type="signal peptide" evidence="1">
    <location>
        <begin position="1"/>
        <end position="17"/>
    </location>
</feature>
<feature type="chain" id="PRO_5025451463" description="Cytochrome c domain-containing protein" evidence="1">
    <location>
        <begin position="18"/>
        <end position="113"/>
    </location>
</feature>
<evidence type="ECO:0000313" key="2">
    <source>
        <dbReference type="EMBL" id="NDV00851.1"/>
    </source>
</evidence>
<evidence type="ECO:0008006" key="4">
    <source>
        <dbReference type="Google" id="ProtNLM"/>
    </source>
</evidence>
<reference evidence="2 3" key="1">
    <citation type="submission" date="2020-02" db="EMBL/GenBank/DDBJ databases">
        <title>Pseudoroseicyclus tamarix, sp. nov., isolated from offshore sediment of a Tamarix chinensis forest.</title>
        <authorList>
            <person name="Gai Y."/>
        </authorList>
    </citation>
    <scope>NUCLEOTIDE SEQUENCE [LARGE SCALE GENOMIC DNA]</scope>
    <source>
        <strain evidence="2 3">CLL3-39</strain>
    </source>
</reference>
<gene>
    <name evidence="2" type="ORF">GZA08_07695</name>
</gene>
<evidence type="ECO:0000313" key="3">
    <source>
        <dbReference type="Proteomes" id="UP000474757"/>
    </source>
</evidence>
<keyword evidence="3" id="KW-1185">Reference proteome</keyword>
<accession>A0A6B2JHQ4</accession>
<sequence>MALWYRLTLLLAAVAFAAASLGAAERMAPEDPALAAYVAAGGDLADICGDVSGGHASHCPICHGLPDAPGCRFDPAERRVALLPLWPGAMAELGLAPQRGHPNLSARAPPARA</sequence>
<dbReference type="RefSeq" id="WP_163891733.1">
    <property type="nucleotide sequence ID" value="NZ_JAAFYS010000002.1"/>
</dbReference>
<protein>
    <recommendedName>
        <fullName evidence="4">Cytochrome c domain-containing protein</fullName>
    </recommendedName>
</protein>
<proteinExistence type="predicted"/>
<comment type="caution">
    <text evidence="2">The sequence shown here is derived from an EMBL/GenBank/DDBJ whole genome shotgun (WGS) entry which is preliminary data.</text>
</comment>
<dbReference type="AlphaFoldDB" id="A0A6B2JHQ4"/>
<dbReference type="Proteomes" id="UP000474757">
    <property type="component" value="Unassembled WGS sequence"/>
</dbReference>
<evidence type="ECO:0000256" key="1">
    <source>
        <dbReference type="SAM" id="SignalP"/>
    </source>
</evidence>
<dbReference type="EMBL" id="JAAGAB010000002">
    <property type="protein sequence ID" value="NDV00851.1"/>
    <property type="molecule type" value="Genomic_DNA"/>
</dbReference>
<organism evidence="2 3">
    <name type="scientific">Pseudoroseicyclus tamaricis</name>
    <dbReference type="NCBI Taxonomy" id="2705421"/>
    <lineage>
        <taxon>Bacteria</taxon>
        <taxon>Pseudomonadati</taxon>
        <taxon>Pseudomonadota</taxon>
        <taxon>Alphaproteobacteria</taxon>
        <taxon>Rhodobacterales</taxon>
        <taxon>Paracoccaceae</taxon>
        <taxon>Pseudoroseicyclus</taxon>
    </lineage>
</organism>
<name>A0A6B2JHQ4_9RHOB</name>